<name>A0A834Z425_TETSI</name>
<protein>
    <submittedName>
        <fullName evidence="1">Uncharacterized protein</fullName>
    </submittedName>
</protein>
<sequence>MSERGSPFCPHVIDQVRDGLRKPVLHAPFPSPLQIASSPSLSSSSYQGSNTYYTPTQSLTALHEPFSIPSNLLNTTSFTTISPQAQESYMGPMHPYQVKENLLMFGAEASCSSSDGSCNQMSYGKEAEYEYGVARAGAIGEQMGFESYFYNGVEENKKFMLGDHGLTEKPNVLWKETPLEYGLEEIKQLVTTNGCNNFFPDENKTQERVMYY</sequence>
<proteinExistence type="predicted"/>
<dbReference type="Proteomes" id="UP000655225">
    <property type="component" value="Unassembled WGS sequence"/>
</dbReference>
<evidence type="ECO:0000313" key="2">
    <source>
        <dbReference type="Proteomes" id="UP000655225"/>
    </source>
</evidence>
<organism evidence="1 2">
    <name type="scientific">Tetracentron sinense</name>
    <name type="common">Spur-leaf</name>
    <dbReference type="NCBI Taxonomy" id="13715"/>
    <lineage>
        <taxon>Eukaryota</taxon>
        <taxon>Viridiplantae</taxon>
        <taxon>Streptophyta</taxon>
        <taxon>Embryophyta</taxon>
        <taxon>Tracheophyta</taxon>
        <taxon>Spermatophyta</taxon>
        <taxon>Magnoliopsida</taxon>
        <taxon>Trochodendrales</taxon>
        <taxon>Trochodendraceae</taxon>
        <taxon>Tetracentron</taxon>
    </lineage>
</organism>
<accession>A0A834Z425</accession>
<dbReference type="AlphaFoldDB" id="A0A834Z425"/>
<keyword evidence="2" id="KW-1185">Reference proteome</keyword>
<gene>
    <name evidence="1" type="ORF">HHK36_018171</name>
</gene>
<comment type="caution">
    <text evidence="1">The sequence shown here is derived from an EMBL/GenBank/DDBJ whole genome shotgun (WGS) entry which is preliminary data.</text>
</comment>
<dbReference type="OrthoDB" id="2143914at2759"/>
<evidence type="ECO:0000313" key="1">
    <source>
        <dbReference type="EMBL" id="KAF8396547.1"/>
    </source>
</evidence>
<reference evidence="1 2" key="1">
    <citation type="submission" date="2020-04" db="EMBL/GenBank/DDBJ databases">
        <title>Plant Genome Project.</title>
        <authorList>
            <person name="Zhang R.-G."/>
        </authorList>
    </citation>
    <scope>NUCLEOTIDE SEQUENCE [LARGE SCALE GENOMIC DNA]</scope>
    <source>
        <strain evidence="1">YNK0</strain>
        <tissue evidence="1">Leaf</tissue>
    </source>
</reference>
<dbReference type="EMBL" id="JABCRI010000012">
    <property type="protein sequence ID" value="KAF8396547.1"/>
    <property type="molecule type" value="Genomic_DNA"/>
</dbReference>